<feature type="transmembrane region" description="Helical" evidence="5">
    <location>
        <begin position="397"/>
        <end position="427"/>
    </location>
</feature>
<evidence type="ECO:0000256" key="2">
    <source>
        <dbReference type="ARBA" id="ARBA00022692"/>
    </source>
</evidence>
<feature type="transmembrane region" description="Helical" evidence="5">
    <location>
        <begin position="9"/>
        <end position="26"/>
    </location>
</feature>
<keyword evidence="3 5" id="KW-1133">Transmembrane helix</keyword>
<feature type="domain" description="Integral membrane bound transporter" evidence="6">
    <location>
        <begin position="354"/>
        <end position="479"/>
    </location>
</feature>
<proteinExistence type="predicted"/>
<dbReference type="Pfam" id="PF13515">
    <property type="entry name" value="FUSC_2"/>
    <property type="match status" value="1"/>
</dbReference>
<feature type="transmembrane region" description="Helical" evidence="5">
    <location>
        <begin position="465"/>
        <end position="484"/>
    </location>
</feature>
<evidence type="ECO:0000256" key="5">
    <source>
        <dbReference type="SAM" id="Phobius"/>
    </source>
</evidence>
<feature type="transmembrane region" description="Helical" evidence="5">
    <location>
        <begin position="434"/>
        <end position="453"/>
    </location>
</feature>
<evidence type="ECO:0000313" key="9">
    <source>
        <dbReference type="Proteomes" id="UP000326961"/>
    </source>
</evidence>
<evidence type="ECO:0000256" key="1">
    <source>
        <dbReference type="ARBA" id="ARBA00004141"/>
    </source>
</evidence>
<sequence length="640" mass="74180">MEFKMKKQLMNIAVFLIAIISIMSFYMFGKDNVLIGIGSITIAITMLRENHTNNIPRTFLKLSVAQIIIGCCAYIANYNSIYAVITTFVLSFSVYYIGSSEVRGSKSNAFMMLYVLLLYAPVSIEQMPKRILALVFSAAIILFLYFVFTRYNFKKITDKQLNATIQLIKNQLNLIEKNECIENENKRVNILLKNLELDLHESIEKSNKVIKSIYNKQIIVILLKKINTGLNYIKSNSYREDLFSNLNCVLEDINLYVSGNLNLEELKNNFCKYDKSIDIKNMGENIDKYNYYSLRIAVKELYNCLDDEQKIETISKKINIRKKLKNDINVITNNFSMDSLRFNLAIKASILISIAVFIVDYFNIYEGKWVVYTLSVVLLPYAEESTKKSIDRAIGTILGAIVLGIIYKVINGNSTLMILIFMISLYLNISIRKYNIRCIFITMTAITAVKLIYPNTTIFTLLEYRVILILFASMSAVVITNLVFPYKINNDMKSTINSYINFNKEICNFISSEGIDDIDIEKVIVKNNYYWMRLNFINNKLKEENIEEFLKKQNDFFTNISFSILLSGGIESEVKLVNKLYKELKETTYKDQSLYEFYKVFFNSRKSDLEKAIMISLYRIYLDMKEISSLGDLVIKDKKQ</sequence>
<dbReference type="AlphaFoldDB" id="A0A5P3XGR4"/>
<dbReference type="InterPro" id="IPR049453">
    <property type="entry name" value="Memb_transporter_dom"/>
</dbReference>
<dbReference type="EMBL" id="CP032452">
    <property type="protein sequence ID" value="QEZ69502.1"/>
    <property type="molecule type" value="Genomic_DNA"/>
</dbReference>
<gene>
    <name evidence="7" type="ORF">D4A35_11630</name>
    <name evidence="8" type="ORF">D4A35_12325</name>
</gene>
<feature type="transmembrane region" description="Helical" evidence="5">
    <location>
        <begin position="107"/>
        <end position="124"/>
    </location>
</feature>
<keyword evidence="4 5" id="KW-0472">Membrane</keyword>
<evidence type="ECO:0000259" key="6">
    <source>
        <dbReference type="Pfam" id="PF13515"/>
    </source>
</evidence>
<name>A0A5P3XGR4_PARBF</name>
<evidence type="ECO:0000313" key="8">
    <source>
        <dbReference type="EMBL" id="QEZ69628.1"/>
    </source>
</evidence>
<comment type="subcellular location">
    <subcellularLocation>
        <location evidence="1">Membrane</location>
        <topology evidence="1">Multi-pass membrane protein</topology>
    </subcellularLocation>
</comment>
<feature type="transmembrane region" description="Helical" evidence="5">
    <location>
        <begin position="59"/>
        <end position="76"/>
    </location>
</feature>
<feature type="transmembrane region" description="Helical" evidence="5">
    <location>
        <begin position="130"/>
        <end position="148"/>
    </location>
</feature>
<evidence type="ECO:0000313" key="7">
    <source>
        <dbReference type="EMBL" id="QEZ69502.1"/>
    </source>
</evidence>
<feature type="transmembrane region" description="Helical" evidence="5">
    <location>
        <begin position="82"/>
        <end position="98"/>
    </location>
</feature>
<dbReference type="EMBL" id="CP032452">
    <property type="protein sequence ID" value="QEZ69628.1"/>
    <property type="molecule type" value="Genomic_DNA"/>
</dbReference>
<keyword evidence="2 5" id="KW-0812">Transmembrane</keyword>
<organism evidence="7 9">
    <name type="scientific">Paraclostridium bifermentans</name>
    <name type="common">Clostridium bifermentans</name>
    <dbReference type="NCBI Taxonomy" id="1490"/>
    <lineage>
        <taxon>Bacteria</taxon>
        <taxon>Bacillati</taxon>
        <taxon>Bacillota</taxon>
        <taxon>Clostridia</taxon>
        <taxon>Peptostreptococcales</taxon>
        <taxon>Peptostreptococcaceae</taxon>
        <taxon>Paraclostridium</taxon>
    </lineage>
</organism>
<accession>A0A5P3XGR4</accession>
<protein>
    <submittedName>
        <fullName evidence="7">FUSC family protein</fullName>
    </submittedName>
</protein>
<reference evidence="7 9" key="1">
    <citation type="submission" date="2018-09" db="EMBL/GenBank/DDBJ databases">
        <title>A clostridial neurotoxin that targets Anopheles mosquitoes.</title>
        <authorList>
            <person name="Contreras E."/>
            <person name="Masuyer G."/>
            <person name="Qureshi N."/>
            <person name="Chawla S."/>
            <person name="Lim H.L."/>
            <person name="Chen J."/>
            <person name="Stenmark P."/>
            <person name="Gill S."/>
        </authorList>
    </citation>
    <scope>NUCLEOTIDE SEQUENCE [LARGE SCALE GENOMIC DNA]</scope>
    <source>
        <strain evidence="7 9">Cbm</strain>
    </source>
</reference>
<feature type="transmembrane region" description="Helical" evidence="5">
    <location>
        <begin position="344"/>
        <end position="364"/>
    </location>
</feature>
<dbReference type="Proteomes" id="UP000326961">
    <property type="component" value="Chromosome"/>
</dbReference>
<feature type="transmembrane region" description="Helical" evidence="5">
    <location>
        <begin position="32"/>
        <end position="47"/>
    </location>
</feature>
<dbReference type="GO" id="GO:0016020">
    <property type="term" value="C:membrane"/>
    <property type="evidence" value="ECO:0007669"/>
    <property type="project" value="UniProtKB-SubCell"/>
</dbReference>
<evidence type="ECO:0000256" key="3">
    <source>
        <dbReference type="ARBA" id="ARBA00022989"/>
    </source>
</evidence>
<evidence type="ECO:0000256" key="4">
    <source>
        <dbReference type="ARBA" id="ARBA00023136"/>
    </source>
</evidence>